<keyword evidence="11" id="KW-1185">Reference proteome</keyword>
<feature type="domain" description="Peripheral subunit-binding (PSBD)" evidence="9">
    <location>
        <begin position="156"/>
        <end position="193"/>
    </location>
</feature>
<comment type="cofactor">
    <cofactor evidence="1 6">
        <name>(R)-lipoate</name>
        <dbReference type="ChEBI" id="CHEBI:83088"/>
    </cofactor>
</comment>
<dbReference type="SUPFAM" id="SSF51230">
    <property type="entry name" value="Single hybrid motif"/>
    <property type="match status" value="1"/>
</dbReference>
<dbReference type="EC" id="2.3.1.-" evidence="6"/>
<dbReference type="SUPFAM" id="SSF52777">
    <property type="entry name" value="CoA-dependent acyltransferases"/>
    <property type="match status" value="1"/>
</dbReference>
<sequence>MPIEVKMAKLSPTMESGQMVRWLVKVGDKVQEGQTLAEVQTDKAIMPMESFDEGVVAVLDVKEGDDIQLGQRVMVLATKGESVEEVASKYGGSKAPAAPPAKSEAASAPANVEASSPPAAPAKLEAAPAGSNGHSSAVAPATTGHDAPGRAGERVKSTPLARKIAAAANLDLSLVPPSGPGGRVIRRDVEEFLSQGGATRARGAARVAVPGASSSAALAVPSIERIPLSRIRATIAKRMGQAKREAPDIHLVIDVQLDAVLTLREKLNKQLEAEKIKLSVNDFVTKAVAMALRRHPEMNAHFTEEAILRHAAVNIGIAVALDQGLIVPVLKNADQLGLKEIRQGTEALATAARTGKLTPDQLSGGTFTISNLGMFGIKQFDAILNLPEVGILAVGAAEKRPVIQGNQLTIGTLMTLTLTADHRALDGADAARFLQTLKGFLDDPATMLL</sequence>
<reference key="1">
    <citation type="submission" date="2010-11" db="EMBL/GenBank/DDBJ databases">
        <title>The complete sequence of chromosome of Isophaera pallida ATCC 43644.</title>
        <authorList>
            <consortium name="US DOE Joint Genome Institute (JGI-PGF)"/>
            <person name="Lucas S."/>
            <person name="Copeland A."/>
            <person name="Lapidus A."/>
            <person name="Bruce D."/>
            <person name="Goodwin L."/>
            <person name="Pitluck S."/>
            <person name="Kyrpides N."/>
            <person name="Mavromatis K."/>
            <person name="Pagani I."/>
            <person name="Ivanova N."/>
            <person name="Saunders E."/>
            <person name="Brettin T."/>
            <person name="Detter J.C."/>
            <person name="Han C."/>
            <person name="Tapia R."/>
            <person name="Land M."/>
            <person name="Hauser L."/>
            <person name="Markowitz V."/>
            <person name="Cheng J.-F."/>
            <person name="Hugenholtz P."/>
            <person name="Woyke T."/>
            <person name="Wu D."/>
            <person name="Eisen J.A."/>
        </authorList>
    </citation>
    <scope>NUCLEOTIDE SEQUENCE</scope>
    <source>
        <strain>ATCC 43644</strain>
    </source>
</reference>
<keyword evidence="3 6" id="KW-0808">Transferase</keyword>
<dbReference type="InterPro" id="IPR011053">
    <property type="entry name" value="Single_hybrid_motif"/>
</dbReference>
<dbReference type="InterPro" id="IPR045257">
    <property type="entry name" value="E2/Pdx1"/>
</dbReference>
<organism evidence="10 11">
    <name type="scientific">Isosphaera pallida (strain ATCC 43644 / DSM 9630 / IS1B)</name>
    <dbReference type="NCBI Taxonomy" id="575540"/>
    <lineage>
        <taxon>Bacteria</taxon>
        <taxon>Pseudomonadati</taxon>
        <taxon>Planctomycetota</taxon>
        <taxon>Planctomycetia</taxon>
        <taxon>Isosphaerales</taxon>
        <taxon>Isosphaeraceae</taxon>
        <taxon>Isosphaera</taxon>
    </lineage>
</organism>
<evidence type="ECO:0000259" key="8">
    <source>
        <dbReference type="PROSITE" id="PS50968"/>
    </source>
</evidence>
<dbReference type="KEGG" id="ipa:Isop_0843"/>
<evidence type="ECO:0000313" key="11">
    <source>
        <dbReference type="Proteomes" id="UP000008631"/>
    </source>
</evidence>
<dbReference type="InterPro" id="IPR001078">
    <property type="entry name" value="2-oxoacid_DH_actylTfrase"/>
</dbReference>
<dbReference type="RefSeq" id="WP_013563722.1">
    <property type="nucleotide sequence ID" value="NC_014962.1"/>
</dbReference>
<feature type="compositionally biased region" description="Basic and acidic residues" evidence="7">
    <location>
        <begin position="147"/>
        <end position="156"/>
    </location>
</feature>
<dbReference type="GO" id="GO:0016746">
    <property type="term" value="F:acyltransferase activity"/>
    <property type="evidence" value="ECO:0007669"/>
    <property type="project" value="UniProtKB-KW"/>
</dbReference>
<dbReference type="InterPro" id="IPR003016">
    <property type="entry name" value="2-oxoA_DH_lipoyl-BS"/>
</dbReference>
<proteinExistence type="inferred from homology"/>
<accession>E8R2E8</accession>
<evidence type="ECO:0000256" key="7">
    <source>
        <dbReference type="SAM" id="MobiDB-lite"/>
    </source>
</evidence>
<dbReference type="InterPro" id="IPR000089">
    <property type="entry name" value="Biotin_lipoyl"/>
</dbReference>
<dbReference type="PROSITE" id="PS50968">
    <property type="entry name" value="BIOTINYL_LIPOYL"/>
    <property type="match status" value="1"/>
</dbReference>
<dbReference type="InterPro" id="IPR036625">
    <property type="entry name" value="E3-bd_dom_sf"/>
</dbReference>
<dbReference type="EMBL" id="CP002353">
    <property type="protein sequence ID" value="ADV61433.1"/>
    <property type="molecule type" value="Genomic_DNA"/>
</dbReference>
<dbReference type="Pfam" id="PF00198">
    <property type="entry name" value="2-oxoacid_dh"/>
    <property type="match status" value="1"/>
</dbReference>
<evidence type="ECO:0000256" key="2">
    <source>
        <dbReference type="ARBA" id="ARBA00007317"/>
    </source>
</evidence>
<dbReference type="GO" id="GO:0006086">
    <property type="term" value="P:pyruvate decarboxylation to acetyl-CoA"/>
    <property type="evidence" value="ECO:0007669"/>
    <property type="project" value="InterPro"/>
</dbReference>
<comment type="similarity">
    <text evidence="2 6">Belongs to the 2-oxoacid dehydrogenase family.</text>
</comment>
<evidence type="ECO:0000259" key="9">
    <source>
        <dbReference type="PROSITE" id="PS51826"/>
    </source>
</evidence>
<dbReference type="STRING" id="575540.Isop_0843"/>
<dbReference type="eggNOG" id="COG0508">
    <property type="taxonomic scope" value="Bacteria"/>
</dbReference>
<gene>
    <name evidence="10" type="ordered locus">Isop_0843</name>
</gene>
<dbReference type="PROSITE" id="PS51826">
    <property type="entry name" value="PSBD"/>
    <property type="match status" value="1"/>
</dbReference>
<name>E8R2E8_ISOPI</name>
<dbReference type="PANTHER" id="PTHR23151:SF90">
    <property type="entry name" value="DIHYDROLIPOYLLYSINE-RESIDUE ACETYLTRANSFERASE COMPONENT OF PYRUVATE DEHYDROGENASE COMPLEX, MITOCHONDRIAL-RELATED"/>
    <property type="match status" value="1"/>
</dbReference>
<evidence type="ECO:0000256" key="1">
    <source>
        <dbReference type="ARBA" id="ARBA00001938"/>
    </source>
</evidence>
<dbReference type="Pfam" id="PF00364">
    <property type="entry name" value="Biotin_lipoyl"/>
    <property type="match status" value="1"/>
</dbReference>
<protein>
    <recommendedName>
        <fullName evidence="6">Dihydrolipoamide acetyltransferase component of pyruvate dehydrogenase complex</fullName>
        <ecNumber evidence="6">2.3.1.-</ecNumber>
    </recommendedName>
</protein>
<reference evidence="10 11" key="2">
    <citation type="journal article" date="2011" name="Stand. Genomic Sci.">
        <title>Complete genome sequence of Isosphaera pallida type strain (IS1B).</title>
        <authorList>
            <consortium name="US DOE Joint Genome Institute (JGI-PGF)"/>
            <person name="Goker M."/>
            <person name="Cleland D."/>
            <person name="Saunders E."/>
            <person name="Lapidus A."/>
            <person name="Nolan M."/>
            <person name="Lucas S."/>
            <person name="Hammon N."/>
            <person name="Deshpande S."/>
            <person name="Cheng J.F."/>
            <person name="Tapia R."/>
            <person name="Han C."/>
            <person name="Goodwin L."/>
            <person name="Pitluck S."/>
            <person name="Liolios K."/>
            <person name="Pagani I."/>
            <person name="Ivanova N."/>
            <person name="Mavromatis K."/>
            <person name="Pati A."/>
            <person name="Chen A."/>
            <person name="Palaniappan K."/>
            <person name="Land M."/>
            <person name="Hauser L."/>
            <person name="Chang Y.J."/>
            <person name="Jeffries C.D."/>
            <person name="Detter J.C."/>
            <person name="Beck B."/>
            <person name="Woyke T."/>
            <person name="Bristow J."/>
            <person name="Eisen J.A."/>
            <person name="Markowitz V."/>
            <person name="Hugenholtz P."/>
            <person name="Kyrpides N.C."/>
            <person name="Klenk H.P."/>
        </authorList>
    </citation>
    <scope>NUCLEOTIDE SEQUENCE [LARGE SCALE GENOMIC DNA]</scope>
    <source>
        <strain evidence="11">ATCC 43644 / DSM 9630 / IS1B</strain>
    </source>
</reference>
<evidence type="ECO:0000313" key="10">
    <source>
        <dbReference type="EMBL" id="ADV61433.1"/>
    </source>
</evidence>
<dbReference type="SUPFAM" id="SSF47005">
    <property type="entry name" value="Peripheral subunit-binding domain of 2-oxo acid dehydrogenase complex"/>
    <property type="match status" value="1"/>
</dbReference>
<dbReference type="CDD" id="cd06849">
    <property type="entry name" value="lipoyl_domain"/>
    <property type="match status" value="1"/>
</dbReference>
<dbReference type="Gene3D" id="4.10.320.10">
    <property type="entry name" value="E3-binding domain"/>
    <property type="match status" value="1"/>
</dbReference>
<dbReference type="OrthoDB" id="9805770at2"/>
<dbReference type="PROSITE" id="PS00189">
    <property type="entry name" value="LIPOYL"/>
    <property type="match status" value="1"/>
</dbReference>
<dbReference type="InterPro" id="IPR023213">
    <property type="entry name" value="CAT-like_dom_sf"/>
</dbReference>
<feature type="compositionally biased region" description="Low complexity" evidence="7">
    <location>
        <begin position="93"/>
        <end position="131"/>
    </location>
</feature>
<dbReference type="FunFam" id="3.30.559.10:FF:000007">
    <property type="entry name" value="Dihydrolipoamide acetyltransferase component of pyruvate dehydrogenase complex"/>
    <property type="match status" value="1"/>
</dbReference>
<feature type="domain" description="Lipoyl-binding" evidence="8">
    <location>
        <begin position="2"/>
        <end position="77"/>
    </location>
</feature>
<evidence type="ECO:0000256" key="3">
    <source>
        <dbReference type="ARBA" id="ARBA00022679"/>
    </source>
</evidence>
<dbReference type="Proteomes" id="UP000008631">
    <property type="component" value="Chromosome"/>
</dbReference>
<evidence type="ECO:0000256" key="6">
    <source>
        <dbReference type="RuleBase" id="RU003423"/>
    </source>
</evidence>
<dbReference type="Pfam" id="PF02817">
    <property type="entry name" value="E3_binding"/>
    <property type="match status" value="1"/>
</dbReference>
<dbReference type="HOGENOM" id="CLU_016733_10_2_0"/>
<keyword evidence="4 6" id="KW-0450">Lipoyl</keyword>
<dbReference type="InterPro" id="IPR004167">
    <property type="entry name" value="PSBD"/>
</dbReference>
<dbReference type="Gene3D" id="2.40.50.100">
    <property type="match status" value="1"/>
</dbReference>
<dbReference type="PANTHER" id="PTHR23151">
    <property type="entry name" value="DIHYDROLIPOAMIDE ACETYL/SUCCINYL-TRANSFERASE-RELATED"/>
    <property type="match status" value="1"/>
</dbReference>
<feature type="region of interest" description="Disordered" evidence="7">
    <location>
        <begin position="91"/>
        <end position="157"/>
    </location>
</feature>
<evidence type="ECO:0000256" key="5">
    <source>
        <dbReference type="ARBA" id="ARBA00023315"/>
    </source>
</evidence>
<dbReference type="Gene3D" id="3.30.559.10">
    <property type="entry name" value="Chloramphenicol acetyltransferase-like domain"/>
    <property type="match status" value="1"/>
</dbReference>
<dbReference type="GO" id="GO:0045254">
    <property type="term" value="C:pyruvate dehydrogenase complex"/>
    <property type="evidence" value="ECO:0007669"/>
    <property type="project" value="InterPro"/>
</dbReference>
<dbReference type="InParanoid" id="E8R2E8"/>
<keyword evidence="5 6" id="KW-0012">Acyltransferase</keyword>
<dbReference type="AlphaFoldDB" id="E8R2E8"/>
<evidence type="ECO:0000256" key="4">
    <source>
        <dbReference type="ARBA" id="ARBA00022823"/>
    </source>
</evidence>